<protein>
    <submittedName>
        <fullName evidence="1">Uncharacterized protein</fullName>
    </submittedName>
</protein>
<evidence type="ECO:0000313" key="1">
    <source>
        <dbReference type="EMBL" id="NBC45347.1"/>
    </source>
</evidence>
<dbReference type="RefSeq" id="WP_139922414.1">
    <property type="nucleotide sequence ID" value="NZ_CBCSLE010000027.1"/>
</dbReference>
<dbReference type="SUPFAM" id="SSF49344">
    <property type="entry name" value="CBD9-like"/>
    <property type="match status" value="1"/>
</dbReference>
<evidence type="ECO:0000313" key="2">
    <source>
        <dbReference type="Proteomes" id="UP000537825"/>
    </source>
</evidence>
<gene>
    <name evidence="1" type="ORF">GTZ93_36655</name>
</gene>
<dbReference type="AlphaFoldDB" id="A0A7X5BYH0"/>
<dbReference type="EMBL" id="JAAAPK010000013">
    <property type="protein sequence ID" value="NBC45347.1"/>
    <property type="molecule type" value="Genomic_DNA"/>
</dbReference>
<keyword evidence="2" id="KW-1185">Reference proteome</keyword>
<reference evidence="1 2" key="1">
    <citation type="submission" date="2020-01" db="EMBL/GenBank/DDBJ databases">
        <title>The draft genome sequence of Corallococcus exiguus DSM 14696.</title>
        <authorList>
            <person name="Zhang X."/>
            <person name="Zhu H."/>
        </authorList>
    </citation>
    <scope>NUCLEOTIDE SEQUENCE [LARGE SCALE GENOMIC DNA]</scope>
    <source>
        <strain evidence="1 2">DSM 14696</strain>
    </source>
</reference>
<dbReference type="Gene3D" id="2.60.40.1190">
    <property type="match status" value="1"/>
</dbReference>
<sequence length="644" mass="70157">MNTLRMRSWIGNPLQVLLLIGLVAAPAEVLAQKLCFRDITGLPGTPATPSIDGEVNGDPGWNNAFRYVFENGTNGPHAAVQGLRSATDLYLSFEVQNDPTVDNADVIVLTFNSGAMDEFHRIHIFPFPPGLMHGPGQPVRELAYNMGMSDDGATVTWGEKTHPGWIEARRASSDAGAGSLKSWNVEMRIPINRFDGNSIGLPQGVDFSFFFAILRVDTTRTPTKLKDTVSPFRWPPTAPIPAFWDLDLSTPSANTWGLANLGGGGCGGVFFGWNDIETDRNPTSKISLDKPNKFSVTPHNNSADPAQQVSATFKIANFGISAAGFAPWALIGATPARDIPANTANTKLETGPWVLSDKQKEEYDKSDATRHQCIYVELDAKPGAGKVVNFVNRSASRNMDFGLGSVYKRTATIDTRGFSQLVDAKPLPGCKPVYRMELVTSPSVREQLVRTPEGLQHREEMNLLYHGYIQTDRIIRINQTDYQESLPVASYGYAVVHTRPATPEEERSDTARDTPVVTQKALTAPAPKLFQPEELIPGHHWKLDTTLQDSSRPPTPPNCPGLKVTIPPAGRPGEGPKSQVITMEIPQDEAVLLGTRAEYQDKPTHPPLSGCGCKRAGQTAGSTAMLGLLALGFLSSRRRRGKNE</sequence>
<dbReference type="Proteomes" id="UP000537825">
    <property type="component" value="Unassembled WGS sequence"/>
</dbReference>
<dbReference type="CDD" id="cd00241">
    <property type="entry name" value="DOMON_like"/>
    <property type="match status" value="1"/>
</dbReference>
<proteinExistence type="predicted"/>
<name>A0A7X5BYH0_9BACT</name>
<accession>A0A7X5BYH0</accession>
<organism evidence="1 2">
    <name type="scientific">Corallococcus exiguus</name>
    <dbReference type="NCBI Taxonomy" id="83462"/>
    <lineage>
        <taxon>Bacteria</taxon>
        <taxon>Pseudomonadati</taxon>
        <taxon>Myxococcota</taxon>
        <taxon>Myxococcia</taxon>
        <taxon>Myxococcales</taxon>
        <taxon>Cystobacterineae</taxon>
        <taxon>Myxococcaceae</taxon>
        <taxon>Corallococcus</taxon>
    </lineage>
</organism>
<comment type="caution">
    <text evidence="1">The sequence shown here is derived from an EMBL/GenBank/DDBJ whole genome shotgun (WGS) entry which is preliminary data.</text>
</comment>